<feature type="transmembrane region" description="Helical" evidence="9">
    <location>
        <begin position="223"/>
        <end position="242"/>
    </location>
</feature>
<keyword evidence="3 7" id="KW-0813">Transport</keyword>
<sequence>MTHTREQRKNTDGSEQVPDAEKGTAQTRTAPISINRDTDNHPEQGSISSQSWFGKWLIIVEKINVESEGIERIHPENRDNQSAWDGFTIWAAANFTASTFSTGTLGPILGLGFWDSFAIIVIINFFTAILVGLFGTFGPATGLRQIAMTRYSFGIWGSRLLVLVNISSMIGWAAVNSMAGATILLELSNGRCPLWAGNLVIGVVGMVVCLFGYRIIHQYERYSWVPQLIVFCFLAGHGSRYFDASKAPMGRGNAEAASCMSFIATVYGFAAAWACNAADYNVRMREDCNMWKLGTVIWAGNFFATVSTEVLGAAFMSAVTFNPKLAVAYNEHSIGGLMWEALRPLHGFGRFLLVATALSVIQCNVINNYSVAFAAQNLGNWALKVPRSLWTLLASIVYIVFAIAGAEHFSEILESFLSVIGYYVTPFIALVAIEHFAFRRRRYPWKTGIIQLFCQLVMPESQRFALLCFPWTKHGTSLLSQRR</sequence>
<keyword evidence="11" id="KW-1185">Reference proteome</keyword>
<evidence type="ECO:0000256" key="6">
    <source>
        <dbReference type="ARBA" id="ARBA00023136"/>
    </source>
</evidence>
<evidence type="ECO:0000313" key="11">
    <source>
        <dbReference type="Proteomes" id="UP001583193"/>
    </source>
</evidence>
<feature type="transmembrane region" description="Helical" evidence="9">
    <location>
        <begin position="296"/>
        <end position="319"/>
    </location>
</feature>
<feature type="transmembrane region" description="Helical" evidence="9">
    <location>
        <begin position="412"/>
        <end position="433"/>
    </location>
</feature>
<accession>A0ABR3WY51</accession>
<feature type="compositionally biased region" description="Basic and acidic residues" evidence="8">
    <location>
        <begin position="1"/>
        <end position="12"/>
    </location>
</feature>
<dbReference type="Proteomes" id="UP001583193">
    <property type="component" value="Unassembled WGS sequence"/>
</dbReference>
<reference evidence="10 11" key="1">
    <citation type="journal article" date="2024" name="IMA Fungus">
        <title>IMA Genome - F19 : A genome assembly and annotation guide to empower mycologists, including annotated draft genome sequences of Ceratocystis pirilliformis, Diaporthe australafricana, Fusarium ophioides, Paecilomyces lecythidis, and Sporothrix stenoceras.</title>
        <authorList>
            <person name="Aylward J."/>
            <person name="Wilson A.M."/>
            <person name="Visagie C.M."/>
            <person name="Spraker J."/>
            <person name="Barnes I."/>
            <person name="Buitendag C."/>
            <person name="Ceriani C."/>
            <person name="Del Mar Angel L."/>
            <person name="du Plessis D."/>
            <person name="Fuchs T."/>
            <person name="Gasser K."/>
            <person name="Kramer D."/>
            <person name="Li W."/>
            <person name="Munsamy K."/>
            <person name="Piso A."/>
            <person name="Price J.L."/>
            <person name="Sonnekus B."/>
            <person name="Thomas C."/>
            <person name="van der Nest A."/>
            <person name="van Dijk A."/>
            <person name="van Heerden A."/>
            <person name="van Vuuren N."/>
            <person name="Yilmaz N."/>
            <person name="Duong T.A."/>
            <person name="van der Merwe N.A."/>
            <person name="Wingfield M.J."/>
            <person name="Wingfield B.D."/>
        </authorList>
    </citation>
    <scope>NUCLEOTIDE SEQUENCE [LARGE SCALE GENOMIC DNA]</scope>
    <source>
        <strain evidence="10 11">CMW 18167</strain>
    </source>
</reference>
<evidence type="ECO:0000256" key="2">
    <source>
        <dbReference type="ARBA" id="ARBA00008974"/>
    </source>
</evidence>
<dbReference type="PIRSF" id="PIRSF002744">
    <property type="entry name" value="Pur-cyt_permease"/>
    <property type="match status" value="1"/>
</dbReference>
<comment type="similarity">
    <text evidence="2 7">Belongs to the purine-cytosine permease (2.A.39) family.</text>
</comment>
<keyword evidence="6 7" id="KW-0472">Membrane</keyword>
<evidence type="ECO:0000256" key="8">
    <source>
        <dbReference type="SAM" id="MobiDB-lite"/>
    </source>
</evidence>
<name>A0ABR3WY51_9EURO</name>
<comment type="caution">
    <text evidence="10">The sequence shown here is derived from an EMBL/GenBank/DDBJ whole genome shotgun (WGS) entry which is preliminary data.</text>
</comment>
<dbReference type="EMBL" id="JAVDPF010000039">
    <property type="protein sequence ID" value="KAL1868377.1"/>
    <property type="molecule type" value="Genomic_DNA"/>
</dbReference>
<proteinExistence type="inferred from homology"/>
<organism evidence="10 11">
    <name type="scientific">Paecilomyces lecythidis</name>
    <dbReference type="NCBI Taxonomy" id="3004212"/>
    <lineage>
        <taxon>Eukaryota</taxon>
        <taxon>Fungi</taxon>
        <taxon>Dikarya</taxon>
        <taxon>Ascomycota</taxon>
        <taxon>Pezizomycotina</taxon>
        <taxon>Eurotiomycetes</taxon>
        <taxon>Eurotiomycetidae</taxon>
        <taxon>Eurotiales</taxon>
        <taxon>Thermoascaceae</taxon>
        <taxon>Paecilomyces</taxon>
    </lineage>
</organism>
<feature type="transmembrane region" description="Helical" evidence="9">
    <location>
        <begin position="117"/>
        <end position="141"/>
    </location>
</feature>
<protein>
    <submittedName>
        <fullName evidence="10">Uncharacterized protein</fullName>
    </submittedName>
</protein>
<comment type="subcellular location">
    <subcellularLocation>
        <location evidence="1">Membrane</location>
        <topology evidence="1">Multi-pass membrane protein</topology>
    </subcellularLocation>
</comment>
<evidence type="ECO:0000313" key="10">
    <source>
        <dbReference type="EMBL" id="KAL1868377.1"/>
    </source>
</evidence>
<feature type="transmembrane region" description="Helical" evidence="9">
    <location>
        <begin position="195"/>
        <end position="216"/>
    </location>
</feature>
<dbReference type="InterPro" id="IPR001248">
    <property type="entry name" value="Pur-cyt_permease"/>
</dbReference>
<feature type="transmembrane region" description="Helical" evidence="9">
    <location>
        <begin position="87"/>
        <end position="111"/>
    </location>
</feature>
<feature type="transmembrane region" description="Helical" evidence="9">
    <location>
        <begin position="254"/>
        <end position="275"/>
    </location>
</feature>
<dbReference type="Gene3D" id="1.10.4160.10">
    <property type="entry name" value="Hydantoin permease"/>
    <property type="match status" value="1"/>
</dbReference>
<evidence type="ECO:0000256" key="1">
    <source>
        <dbReference type="ARBA" id="ARBA00004141"/>
    </source>
</evidence>
<feature type="transmembrane region" description="Helical" evidence="9">
    <location>
        <begin position="347"/>
        <end position="367"/>
    </location>
</feature>
<feature type="transmembrane region" description="Helical" evidence="9">
    <location>
        <begin position="153"/>
        <end position="175"/>
    </location>
</feature>
<evidence type="ECO:0000256" key="7">
    <source>
        <dbReference type="PIRNR" id="PIRNR002744"/>
    </source>
</evidence>
<feature type="transmembrane region" description="Helical" evidence="9">
    <location>
        <begin position="388"/>
        <end position="406"/>
    </location>
</feature>
<evidence type="ECO:0000256" key="3">
    <source>
        <dbReference type="ARBA" id="ARBA00022448"/>
    </source>
</evidence>
<evidence type="ECO:0000256" key="9">
    <source>
        <dbReference type="SAM" id="Phobius"/>
    </source>
</evidence>
<keyword evidence="4 9" id="KW-0812">Transmembrane</keyword>
<gene>
    <name evidence="10" type="ORF">Plec18167_008303</name>
</gene>
<feature type="region of interest" description="Disordered" evidence="8">
    <location>
        <begin position="1"/>
        <end position="47"/>
    </location>
</feature>
<dbReference type="PANTHER" id="PTHR31806">
    <property type="entry name" value="PURINE-CYTOSINE PERMEASE FCY2-RELATED"/>
    <property type="match status" value="1"/>
</dbReference>
<dbReference type="PANTHER" id="PTHR31806:SF1">
    <property type="entry name" value="PURINE-CYTOSINE PERMEASE FCY2-RELATED"/>
    <property type="match status" value="1"/>
</dbReference>
<keyword evidence="5 9" id="KW-1133">Transmembrane helix</keyword>
<evidence type="ECO:0000256" key="4">
    <source>
        <dbReference type="ARBA" id="ARBA00022692"/>
    </source>
</evidence>
<dbReference type="Pfam" id="PF02133">
    <property type="entry name" value="Transp_cyt_pur"/>
    <property type="match status" value="1"/>
</dbReference>
<dbReference type="InterPro" id="IPR026030">
    <property type="entry name" value="Pur-cyt_permease_Fcy2/21/22"/>
</dbReference>
<evidence type="ECO:0000256" key="5">
    <source>
        <dbReference type="ARBA" id="ARBA00022989"/>
    </source>
</evidence>